<reference evidence="3 4" key="1">
    <citation type="submission" date="2022-01" db="EMBL/GenBank/DDBJ databases">
        <title>Dethiosulfovibrio faecalis sp. nov., a novel proteolytic, non-sulfur-reducing bacterium isolated from a marine aquaculture solid waste bioreactor.</title>
        <authorList>
            <person name="Grabowski S."/>
            <person name="Apolinario E."/>
            <person name="Schneider N."/>
            <person name="Marshall C.W."/>
            <person name="Sowers K.R."/>
        </authorList>
    </citation>
    <scope>NUCLEOTIDE SEQUENCE [LARGE SCALE GENOMIC DNA]</scope>
    <source>
        <strain evidence="3 4">DSM 12537</strain>
    </source>
</reference>
<evidence type="ECO:0000259" key="2">
    <source>
        <dbReference type="Pfam" id="PF21445"/>
    </source>
</evidence>
<evidence type="ECO:0000259" key="1">
    <source>
        <dbReference type="Pfam" id="PF12705"/>
    </source>
</evidence>
<dbReference type="RefSeq" id="WP_236099331.1">
    <property type="nucleotide sequence ID" value="NZ_JAKGUD010000006.1"/>
</dbReference>
<evidence type="ECO:0000313" key="4">
    <source>
        <dbReference type="Proteomes" id="UP001200430"/>
    </source>
</evidence>
<feature type="domain" description="PD-(D/E)XK endonuclease-like" evidence="1">
    <location>
        <begin position="681"/>
        <end position="943"/>
    </location>
</feature>
<organism evidence="3 4">
    <name type="scientific">Dethiosulfovibrio marinus</name>
    <dbReference type="NCBI Taxonomy" id="133532"/>
    <lineage>
        <taxon>Bacteria</taxon>
        <taxon>Thermotogati</taxon>
        <taxon>Synergistota</taxon>
        <taxon>Synergistia</taxon>
        <taxon>Synergistales</taxon>
        <taxon>Dethiosulfovibrionaceae</taxon>
        <taxon>Dethiosulfovibrio</taxon>
    </lineage>
</organism>
<comment type="caution">
    <text evidence="3">The sequence shown here is derived from an EMBL/GenBank/DDBJ whole genome shotgun (WGS) entry which is preliminary data.</text>
</comment>
<protein>
    <submittedName>
        <fullName evidence="3">PD-(D/E)XK nuclease family protein</fullName>
    </submittedName>
</protein>
<dbReference type="InterPro" id="IPR011604">
    <property type="entry name" value="PDDEXK-like_dom_sf"/>
</dbReference>
<name>A0ABS9EN52_9BACT</name>
<gene>
    <name evidence="3" type="ORF">L2W38_07250</name>
</gene>
<dbReference type="Pfam" id="PF12705">
    <property type="entry name" value="PDDEXK_1"/>
    <property type="match status" value="1"/>
</dbReference>
<dbReference type="InterPro" id="IPR038726">
    <property type="entry name" value="PDDEXK_AddAB-type"/>
</dbReference>
<keyword evidence="4" id="KW-1185">Reference proteome</keyword>
<accession>A0ABS9EN52</accession>
<dbReference type="InterPro" id="IPR049035">
    <property type="entry name" value="ADDB_N"/>
</dbReference>
<dbReference type="EMBL" id="JAKGUD010000006">
    <property type="protein sequence ID" value="MCF4142609.1"/>
    <property type="molecule type" value="Genomic_DNA"/>
</dbReference>
<sequence>MALRIYEYRKVGSMKPILSRISREQGNPVVYLVPGSSDREWLKDILLEEGAFGREAFRIWRWDDLYREACSAAGSVPMVQIDPPDHWLALYHLVRESLTRWSDLMPPGTGQSSFVQTLGETVRELIREEVPPEALSEALYPDGEDHPEEPSWLLANLYRRYLELLRSRGLMDSAAVSTEMASLIGENPEAAKWLRRWRIVLVGFYSFTHSQLGMVRAMVRNGADVTLLSPEAGLEGEYGAPSQLEGADVTRSKSCKTGCFSISGGAARGELETVVRDLALWSSGEGPLADIGKFPGWGEVGMTVDARSTSLASEVLRRYSVPFRRSEGRTVAETILWDTVRRAWDCYRDGWQPEPTAELLCLPWFCHGLSERRLVMASPRGLKGWRDLASSEESLAEPLERVVAFAEAVGKGGTAEELLTAMKRLVTSSPDWREVLSSRLEDRPELDEVILELGSAVQELDRKLDRIAELQADLGDPGKAVLKGGDGMAFLSVWAESAVVWPGASRSGTMTLYGGTPPVLAHHPIWAFCGVTAKNWPGPMAESPLLGDCHKELLHDMDLRGSRLDRTHLPLMSEKRAQREVLFRRILACGDDLVILSYPSLDGAGRPLPESSFIGGALRDRWIDELGKEVRSVGNVLPRWEEPALLPSEVQEPPRGIVTARPDRRLPSDPITAEIRSIRLSSIDSFAACPFMFRCSQILGLEPPERPGYDGRLAGTAAHRLWRDVWKAYEVDRDADLASLACDIWPSVLEEVYRGLLYSPDLKRRGDALLKDILKTADYLSELEDIGLRDMRVASFLEWELPVLELDGILFTGIADRIDLLDDGTVLIWDYKSGGSSKYGRSLQLACYARSLELSDSLPFEISRVGGYGFICQRDQKVVGAADEDLREFLGLSPRSRVALDTRLKDASDVIEAAAFAANSGLFPPNYDNDQACRNCPYSGLCRRGELHGREDDEDDDR</sequence>
<proteinExistence type="predicted"/>
<dbReference type="Proteomes" id="UP001200430">
    <property type="component" value="Unassembled WGS sequence"/>
</dbReference>
<evidence type="ECO:0000313" key="3">
    <source>
        <dbReference type="EMBL" id="MCF4142609.1"/>
    </source>
</evidence>
<feature type="domain" description="ATP-dependent helicase/deoxyribonuclease subunit B N-terminal" evidence="2">
    <location>
        <begin position="17"/>
        <end position="227"/>
    </location>
</feature>
<dbReference type="Pfam" id="PF21445">
    <property type="entry name" value="ADDB_N"/>
    <property type="match status" value="1"/>
</dbReference>
<dbReference type="Gene3D" id="3.90.320.10">
    <property type="match status" value="1"/>
</dbReference>